<dbReference type="Gene3D" id="1.10.150.130">
    <property type="match status" value="1"/>
</dbReference>
<dbReference type="AlphaFoldDB" id="A0A2A4FNX8"/>
<evidence type="ECO:0000313" key="8">
    <source>
        <dbReference type="EMBL" id="PCE40465.1"/>
    </source>
</evidence>
<sequence length="292" mass="32645">MAAAYVSRLKVTRNASVHTARAYEGDLRSYSSFLEQRNLCPRRGESILAYARYLTDEKEAAPRTVRRRMACLRGFYKDLVRSGAIRRSPFGELAMQLPRPRSLPRGLGRADAKLLVDAAWGLCDDPARSLSAKSFPAAILVLISVGLRVSELVGLRAADYDCAEGALRVRGKGSRERRVFIVDQKLKRLVARLAERSNDVLFAPRNGEWSCQMVRRHLRSFAQSAGVQRRVTPHMLRHSCATLLLEDGVDLRFLQRLLGHENISTTAIYAHVGDMSLKRALAEADLLTSLRG</sequence>
<dbReference type="GO" id="GO:0006310">
    <property type="term" value="P:DNA recombination"/>
    <property type="evidence" value="ECO:0007669"/>
    <property type="project" value="UniProtKB-KW"/>
</dbReference>
<dbReference type="Pfam" id="PF02899">
    <property type="entry name" value="Phage_int_SAM_1"/>
    <property type="match status" value="1"/>
</dbReference>
<evidence type="ECO:0000259" key="6">
    <source>
        <dbReference type="PROSITE" id="PS51898"/>
    </source>
</evidence>
<dbReference type="GO" id="GO:0003677">
    <property type="term" value="F:DNA binding"/>
    <property type="evidence" value="ECO:0007669"/>
    <property type="project" value="UniProtKB-UniRule"/>
</dbReference>
<dbReference type="InterPro" id="IPR004107">
    <property type="entry name" value="Integrase_SAM-like_N"/>
</dbReference>
<evidence type="ECO:0000259" key="7">
    <source>
        <dbReference type="PROSITE" id="PS51900"/>
    </source>
</evidence>
<keyword evidence="2" id="KW-0229">DNA integration</keyword>
<keyword evidence="4" id="KW-0233">DNA recombination</keyword>
<keyword evidence="1" id="KW-0159">Chromosome partition</keyword>
<proteinExistence type="predicted"/>
<dbReference type="PROSITE" id="PS51900">
    <property type="entry name" value="CB"/>
    <property type="match status" value="1"/>
</dbReference>
<dbReference type="GO" id="GO:0007059">
    <property type="term" value="P:chromosome segregation"/>
    <property type="evidence" value="ECO:0007669"/>
    <property type="project" value="UniProtKB-KW"/>
</dbReference>
<dbReference type="InterPro" id="IPR013762">
    <property type="entry name" value="Integrase-like_cat_sf"/>
</dbReference>
<dbReference type="InterPro" id="IPR044068">
    <property type="entry name" value="CB"/>
</dbReference>
<dbReference type="InterPro" id="IPR002104">
    <property type="entry name" value="Integrase_catalytic"/>
</dbReference>
<protein>
    <submittedName>
        <fullName evidence="8">Integrase</fullName>
    </submittedName>
</protein>
<evidence type="ECO:0000313" key="9">
    <source>
        <dbReference type="Proteomes" id="UP000218934"/>
    </source>
</evidence>
<evidence type="ECO:0000256" key="1">
    <source>
        <dbReference type="ARBA" id="ARBA00022829"/>
    </source>
</evidence>
<dbReference type="SUPFAM" id="SSF56349">
    <property type="entry name" value="DNA breaking-rejoining enzymes"/>
    <property type="match status" value="1"/>
</dbReference>
<evidence type="ECO:0000256" key="2">
    <source>
        <dbReference type="ARBA" id="ARBA00022908"/>
    </source>
</evidence>
<dbReference type="GO" id="GO:0015074">
    <property type="term" value="P:DNA integration"/>
    <property type="evidence" value="ECO:0007669"/>
    <property type="project" value="UniProtKB-KW"/>
</dbReference>
<evidence type="ECO:0000256" key="5">
    <source>
        <dbReference type="PROSITE-ProRule" id="PRU01248"/>
    </source>
</evidence>
<keyword evidence="9" id="KW-1185">Reference proteome</keyword>
<dbReference type="PANTHER" id="PTHR30349">
    <property type="entry name" value="PHAGE INTEGRASE-RELATED"/>
    <property type="match status" value="1"/>
</dbReference>
<organism evidence="8 9">
    <name type="scientific">Rhizorhabdus dicambivorans</name>
    <dbReference type="NCBI Taxonomy" id="1850238"/>
    <lineage>
        <taxon>Bacteria</taxon>
        <taxon>Pseudomonadati</taxon>
        <taxon>Pseudomonadota</taxon>
        <taxon>Alphaproteobacteria</taxon>
        <taxon>Sphingomonadales</taxon>
        <taxon>Sphingomonadaceae</taxon>
        <taxon>Rhizorhabdus</taxon>
    </lineage>
</organism>
<comment type="caution">
    <text evidence="8">The sequence shown here is derived from an EMBL/GenBank/DDBJ whole genome shotgun (WGS) entry which is preliminary data.</text>
</comment>
<dbReference type="Proteomes" id="UP000218934">
    <property type="component" value="Unassembled WGS sequence"/>
</dbReference>
<dbReference type="Pfam" id="PF00589">
    <property type="entry name" value="Phage_integrase"/>
    <property type="match status" value="1"/>
</dbReference>
<reference evidence="8 9" key="1">
    <citation type="submission" date="2017-09" db="EMBL/GenBank/DDBJ databases">
        <title>The Catabolism of 3,6-Dichlorosalicylic acid is Initiated by the Cytochrome P450 Monooxygenase DsmABC in Rhizorhabdus dicambivorans Ndbn-20.</title>
        <authorList>
            <person name="Na L."/>
        </authorList>
    </citation>
    <scope>NUCLEOTIDE SEQUENCE [LARGE SCALE GENOMIC DNA]</scope>
    <source>
        <strain evidence="8 9">Ndbn-20m</strain>
    </source>
</reference>
<dbReference type="PANTHER" id="PTHR30349:SF81">
    <property type="entry name" value="TYROSINE RECOMBINASE XERC"/>
    <property type="match status" value="1"/>
</dbReference>
<gene>
    <name evidence="8" type="ORF">COO09_19840</name>
</gene>
<dbReference type="Gene3D" id="1.10.443.10">
    <property type="entry name" value="Intergrase catalytic core"/>
    <property type="match status" value="1"/>
</dbReference>
<accession>A0A2A4FNX8</accession>
<dbReference type="PROSITE" id="PS51898">
    <property type="entry name" value="TYR_RECOMBINASE"/>
    <property type="match status" value="1"/>
</dbReference>
<keyword evidence="3 5" id="KW-0238">DNA-binding</keyword>
<dbReference type="InterPro" id="IPR050090">
    <property type="entry name" value="Tyrosine_recombinase_XerCD"/>
</dbReference>
<name>A0A2A4FNX8_9SPHN</name>
<evidence type="ECO:0000256" key="3">
    <source>
        <dbReference type="ARBA" id="ARBA00023125"/>
    </source>
</evidence>
<feature type="domain" description="Core-binding (CB)" evidence="7">
    <location>
        <begin position="1"/>
        <end position="80"/>
    </location>
</feature>
<evidence type="ECO:0000256" key="4">
    <source>
        <dbReference type="ARBA" id="ARBA00023172"/>
    </source>
</evidence>
<feature type="domain" description="Tyr recombinase" evidence="6">
    <location>
        <begin position="102"/>
        <end position="283"/>
    </location>
</feature>
<dbReference type="InterPro" id="IPR011010">
    <property type="entry name" value="DNA_brk_join_enz"/>
</dbReference>
<dbReference type="EMBL" id="NWUF01000027">
    <property type="protein sequence ID" value="PCE40465.1"/>
    <property type="molecule type" value="Genomic_DNA"/>
</dbReference>
<dbReference type="InterPro" id="IPR010998">
    <property type="entry name" value="Integrase_recombinase_N"/>
</dbReference>